<accession>A0A158IX39</accession>
<proteinExistence type="predicted"/>
<evidence type="ECO:0000313" key="3">
    <source>
        <dbReference type="Proteomes" id="UP000054740"/>
    </source>
</evidence>
<dbReference type="SUPFAM" id="SSF81901">
    <property type="entry name" value="HCP-like"/>
    <property type="match status" value="1"/>
</dbReference>
<organism evidence="2 3">
    <name type="scientific">Caballeronia cordobensis</name>
    <name type="common">Burkholderia cordobensis</name>
    <dbReference type="NCBI Taxonomy" id="1353886"/>
    <lineage>
        <taxon>Bacteria</taxon>
        <taxon>Pseudomonadati</taxon>
        <taxon>Pseudomonadota</taxon>
        <taxon>Betaproteobacteria</taxon>
        <taxon>Burkholderiales</taxon>
        <taxon>Burkholderiaceae</taxon>
        <taxon>Caballeronia</taxon>
    </lineage>
</organism>
<name>A0A158IX39_CABCO</name>
<dbReference type="InterPro" id="IPR050767">
    <property type="entry name" value="Sel1_AlgK"/>
</dbReference>
<dbReference type="Proteomes" id="UP000054740">
    <property type="component" value="Unassembled WGS sequence"/>
</dbReference>
<dbReference type="PANTHER" id="PTHR11102">
    <property type="entry name" value="SEL-1-LIKE PROTEIN"/>
    <property type="match status" value="1"/>
</dbReference>
<dbReference type="Gene3D" id="1.25.40.10">
    <property type="entry name" value="Tetratricopeptide repeat domain"/>
    <property type="match status" value="1"/>
</dbReference>
<dbReference type="PROSITE" id="PS51257">
    <property type="entry name" value="PROKAR_LIPOPROTEIN"/>
    <property type="match status" value="1"/>
</dbReference>
<protein>
    <submittedName>
        <fullName evidence="2">Sel1 repeat protein</fullName>
    </submittedName>
</protein>
<gene>
    <name evidence="2" type="ORF">AWB70_05515</name>
</gene>
<sequence>MKRQSLLSLTVATVVLLGACKKENPVVVSVPDLGGVRANLAFTCTREADRLPPLDVEADSLFAYGRHLSKRDGEKNFNEIARYYRIAAAHAHYKANHSLQLLISQGLADSPDGVSEVISLAEQLIKQVVPGGYYDIGHYLELGYGLKQNAEMSLRYFRKAADLGSPDAQYYVADLLEPHDKAPQIAKQMYACAAGQGHGKAAVSLAMLLQLGDKQYAESVHFYQKGAELGNGMSASMLAMAFDDASPSDKAAFLSLPNDPERARRYREIERFITSRESRNPKIPDIDKIVPLPPAKLPPWDGTFEWQKQQDAAVPPQKPSEKLVERLAKEKHLDPATGLPLSEQQKSATAPKVPLETTVRVLEECPQAGVWQACPPSGFVATPAERTFGKGEKLPLIDVEKPRAIALLDDMLGARRTHTDGMWRLTAYSEES</sequence>
<reference evidence="3" key="1">
    <citation type="submission" date="2016-01" db="EMBL/GenBank/DDBJ databases">
        <authorList>
            <person name="Peeters C."/>
        </authorList>
    </citation>
    <scope>NUCLEOTIDE SEQUENCE [LARGE SCALE GENOMIC DNA]</scope>
</reference>
<dbReference type="RefSeq" id="WP_053570819.1">
    <property type="nucleotide sequence ID" value="NZ_FCNY02000017.1"/>
</dbReference>
<dbReference type="InterPro" id="IPR011990">
    <property type="entry name" value="TPR-like_helical_dom_sf"/>
</dbReference>
<dbReference type="EMBL" id="FCNY02000017">
    <property type="protein sequence ID" value="SAL61045.1"/>
    <property type="molecule type" value="Genomic_DNA"/>
</dbReference>
<evidence type="ECO:0000313" key="2">
    <source>
        <dbReference type="EMBL" id="SAL61045.1"/>
    </source>
</evidence>
<keyword evidence="3" id="KW-1185">Reference proteome</keyword>
<dbReference type="PANTHER" id="PTHR11102:SF160">
    <property type="entry name" value="ERAD-ASSOCIATED E3 UBIQUITIN-PROTEIN LIGASE COMPONENT HRD3"/>
    <property type="match status" value="1"/>
</dbReference>
<feature type="domain" description="DUF6396" evidence="1">
    <location>
        <begin position="234"/>
        <end position="341"/>
    </location>
</feature>
<dbReference type="AlphaFoldDB" id="A0A158IX39"/>
<evidence type="ECO:0000259" key="1">
    <source>
        <dbReference type="Pfam" id="PF19933"/>
    </source>
</evidence>
<dbReference type="SMART" id="SM00671">
    <property type="entry name" value="SEL1"/>
    <property type="match status" value="4"/>
</dbReference>
<dbReference type="InterPro" id="IPR006597">
    <property type="entry name" value="Sel1-like"/>
</dbReference>
<dbReference type="InterPro" id="IPR045653">
    <property type="entry name" value="DUF6396"/>
</dbReference>
<dbReference type="Pfam" id="PF19933">
    <property type="entry name" value="DUF6396"/>
    <property type="match status" value="1"/>
</dbReference>